<dbReference type="SUPFAM" id="SSF51717">
    <property type="entry name" value="Dihydropteroate synthetase-like"/>
    <property type="match status" value="1"/>
</dbReference>
<accession>A0A084IJU3</accession>
<dbReference type="GO" id="GO:0005829">
    <property type="term" value="C:cytosol"/>
    <property type="evidence" value="ECO:0007669"/>
    <property type="project" value="TreeGrafter"/>
</dbReference>
<proteinExistence type="predicted"/>
<dbReference type="GO" id="GO:0046872">
    <property type="term" value="F:metal ion binding"/>
    <property type="evidence" value="ECO:0007669"/>
    <property type="project" value="UniProtKB-KW"/>
</dbReference>
<dbReference type="OrthoDB" id="9811744at2"/>
<evidence type="ECO:0000256" key="7">
    <source>
        <dbReference type="ARBA" id="ARBA00022842"/>
    </source>
</evidence>
<keyword evidence="5" id="KW-0808">Transferase</keyword>
<dbReference type="Proteomes" id="UP000028302">
    <property type="component" value="Unassembled WGS sequence"/>
</dbReference>
<dbReference type="PANTHER" id="PTHR20941:SF1">
    <property type="entry name" value="FOLIC ACID SYNTHESIS PROTEIN FOL1"/>
    <property type="match status" value="1"/>
</dbReference>
<dbReference type="NCBIfam" id="TIGR01496">
    <property type="entry name" value="DHPS"/>
    <property type="match status" value="1"/>
</dbReference>
<comment type="cofactor">
    <cofactor evidence="2">
        <name>Mg(2+)</name>
        <dbReference type="ChEBI" id="CHEBI:18420"/>
    </cofactor>
</comment>
<keyword evidence="6" id="KW-0479">Metal-binding</keyword>
<evidence type="ECO:0000256" key="8">
    <source>
        <dbReference type="ARBA" id="ARBA00022909"/>
    </source>
</evidence>
<keyword evidence="7" id="KW-0460">Magnesium</keyword>
<protein>
    <recommendedName>
        <fullName evidence="4">dihydropteroate synthase</fullName>
        <ecNumber evidence="4">2.5.1.15</ecNumber>
    </recommendedName>
</protein>
<comment type="pathway">
    <text evidence="3">Cofactor biosynthesis; tetrahydrofolate biosynthesis; 7,8-dihydrofolate from 2-amino-4-hydroxy-6-hydroxymethyl-7,8-dihydropteridine diphosphate and 4-aminobenzoate: step 1/2.</text>
</comment>
<evidence type="ECO:0000256" key="6">
    <source>
        <dbReference type="ARBA" id="ARBA00022723"/>
    </source>
</evidence>
<dbReference type="InterPro" id="IPR006390">
    <property type="entry name" value="DHP_synth_dom"/>
</dbReference>
<dbReference type="PATRIC" id="fig|1304275.5.peg.2512"/>
<evidence type="ECO:0000256" key="1">
    <source>
        <dbReference type="ARBA" id="ARBA00000012"/>
    </source>
</evidence>
<comment type="caution">
    <text evidence="10">The sequence shown here is derived from an EMBL/GenBank/DDBJ whole genome shotgun (WGS) entry which is preliminary data.</text>
</comment>
<evidence type="ECO:0000256" key="4">
    <source>
        <dbReference type="ARBA" id="ARBA00012458"/>
    </source>
</evidence>
<gene>
    <name evidence="10" type="ORF">C41B8_12315</name>
</gene>
<dbReference type="InterPro" id="IPR045031">
    <property type="entry name" value="DHP_synth-like"/>
</dbReference>
<dbReference type="CDD" id="cd00739">
    <property type="entry name" value="DHPS"/>
    <property type="match status" value="1"/>
</dbReference>
<reference evidence="10 11" key="1">
    <citation type="submission" date="2013-03" db="EMBL/GenBank/DDBJ databases">
        <title>Salinisphaera hydrothermalis C41B8 Genome Sequencing.</title>
        <authorList>
            <person name="Li C."/>
            <person name="Lai Q."/>
            <person name="Shao Z."/>
        </authorList>
    </citation>
    <scope>NUCLEOTIDE SEQUENCE [LARGE SCALE GENOMIC DNA]</scope>
    <source>
        <strain evidence="10 11">C41B8</strain>
    </source>
</reference>
<dbReference type="Pfam" id="PF00809">
    <property type="entry name" value="Pterin_bind"/>
    <property type="match status" value="1"/>
</dbReference>
<dbReference type="InterPro" id="IPR011005">
    <property type="entry name" value="Dihydropteroate_synth-like_sf"/>
</dbReference>
<dbReference type="eggNOG" id="COG0294">
    <property type="taxonomic scope" value="Bacteria"/>
</dbReference>
<keyword evidence="11" id="KW-1185">Reference proteome</keyword>
<evidence type="ECO:0000313" key="11">
    <source>
        <dbReference type="Proteomes" id="UP000028302"/>
    </source>
</evidence>
<feature type="domain" description="Pterin-binding" evidence="9">
    <location>
        <begin position="1"/>
        <end position="251"/>
    </location>
</feature>
<dbReference type="Gene3D" id="3.20.20.20">
    <property type="entry name" value="Dihydropteroate synthase-like"/>
    <property type="match status" value="1"/>
</dbReference>
<evidence type="ECO:0000259" key="9">
    <source>
        <dbReference type="PROSITE" id="PS50972"/>
    </source>
</evidence>
<dbReference type="GO" id="GO:0004156">
    <property type="term" value="F:dihydropteroate synthase activity"/>
    <property type="evidence" value="ECO:0007669"/>
    <property type="project" value="UniProtKB-EC"/>
</dbReference>
<organism evidence="10 11">
    <name type="scientific">Salinisphaera hydrothermalis (strain C41B8)</name>
    <dbReference type="NCBI Taxonomy" id="1304275"/>
    <lineage>
        <taxon>Bacteria</taxon>
        <taxon>Pseudomonadati</taxon>
        <taxon>Pseudomonadota</taxon>
        <taxon>Gammaproteobacteria</taxon>
        <taxon>Salinisphaerales</taxon>
        <taxon>Salinisphaeraceae</taxon>
        <taxon>Salinisphaera</taxon>
    </lineage>
</organism>
<evidence type="ECO:0000256" key="5">
    <source>
        <dbReference type="ARBA" id="ARBA00022679"/>
    </source>
</evidence>
<keyword evidence="8" id="KW-0289">Folate biosynthesis</keyword>
<dbReference type="EC" id="2.5.1.15" evidence="4"/>
<evidence type="ECO:0000313" key="10">
    <source>
        <dbReference type="EMBL" id="KEZ76977.1"/>
    </source>
</evidence>
<dbReference type="AlphaFoldDB" id="A0A084IJU3"/>
<dbReference type="STRING" id="1304275.C41B8_12315"/>
<dbReference type="PROSITE" id="PS00793">
    <property type="entry name" value="DHPS_2"/>
    <property type="match status" value="1"/>
</dbReference>
<dbReference type="EMBL" id="APNK01000019">
    <property type="protein sequence ID" value="KEZ76977.1"/>
    <property type="molecule type" value="Genomic_DNA"/>
</dbReference>
<comment type="catalytic activity">
    <reaction evidence="1">
        <text>(7,8-dihydropterin-6-yl)methyl diphosphate + 4-aminobenzoate = 7,8-dihydropteroate + diphosphate</text>
        <dbReference type="Rhea" id="RHEA:19949"/>
        <dbReference type="ChEBI" id="CHEBI:17836"/>
        <dbReference type="ChEBI" id="CHEBI:17839"/>
        <dbReference type="ChEBI" id="CHEBI:33019"/>
        <dbReference type="ChEBI" id="CHEBI:72950"/>
        <dbReference type="EC" id="2.5.1.15"/>
    </reaction>
</comment>
<dbReference type="InterPro" id="IPR000489">
    <property type="entry name" value="Pterin-binding_dom"/>
</dbReference>
<dbReference type="GO" id="GO:0046656">
    <property type="term" value="P:folic acid biosynthetic process"/>
    <property type="evidence" value="ECO:0007669"/>
    <property type="project" value="UniProtKB-KW"/>
</dbReference>
<name>A0A084IJU3_SALHC</name>
<dbReference type="PANTHER" id="PTHR20941">
    <property type="entry name" value="FOLATE SYNTHESIS PROTEINS"/>
    <property type="match status" value="1"/>
</dbReference>
<dbReference type="PROSITE" id="PS50972">
    <property type="entry name" value="PTERIN_BINDING"/>
    <property type="match status" value="1"/>
</dbReference>
<dbReference type="GO" id="GO:0046654">
    <property type="term" value="P:tetrahydrofolate biosynthetic process"/>
    <property type="evidence" value="ECO:0007669"/>
    <property type="project" value="TreeGrafter"/>
</dbReference>
<sequence length="262" mass="27407">MGVLNVTPDSFSDGGLYAAADAAVERALAMIEQGAAIIDIGGESTRPGASPVSTGAELDRVLPVVKALRARSDIFISVDTSNPEVIEAVCAAGADMINDIRGLTRPGALEAAIAADAAVCVMHMQGEPATMQTKPVYDDVVGEIKSYLAERVAACCAAGMTLDRITVDPGFGFGKTLAHNLALLRAVDELGVEGCPVLMGVSRKSMFAHLFDRDDMGSRINGSLGAAFWATLRGVGIIRCHDVRETAEMVCLAYRLMPLHGG</sequence>
<evidence type="ECO:0000256" key="3">
    <source>
        <dbReference type="ARBA" id="ARBA00004763"/>
    </source>
</evidence>
<evidence type="ECO:0000256" key="2">
    <source>
        <dbReference type="ARBA" id="ARBA00001946"/>
    </source>
</evidence>